<dbReference type="InterPro" id="IPR029045">
    <property type="entry name" value="ClpP/crotonase-like_dom_sf"/>
</dbReference>
<dbReference type="SUPFAM" id="SSF52096">
    <property type="entry name" value="ClpP/crotonase"/>
    <property type="match status" value="2"/>
</dbReference>
<dbReference type="GO" id="GO:0016740">
    <property type="term" value="F:transferase activity"/>
    <property type="evidence" value="ECO:0007669"/>
    <property type="project" value="UniProtKB-KW"/>
</dbReference>
<dbReference type="InterPro" id="IPR011762">
    <property type="entry name" value="COA_CT_N"/>
</dbReference>
<dbReference type="PROSITE" id="PS50980">
    <property type="entry name" value="COA_CT_NTER"/>
    <property type="match status" value="1"/>
</dbReference>
<dbReference type="InterPro" id="IPR034733">
    <property type="entry name" value="AcCoA_carboxyl_beta"/>
</dbReference>
<keyword evidence="3" id="KW-0808">Transferase</keyword>
<dbReference type="PANTHER" id="PTHR43842">
    <property type="entry name" value="PROPIONYL-COA CARBOXYLASE BETA CHAIN"/>
    <property type="match status" value="1"/>
</dbReference>
<dbReference type="InterPro" id="IPR051047">
    <property type="entry name" value="AccD/PCCB"/>
</dbReference>
<dbReference type="GO" id="GO:0004658">
    <property type="term" value="F:propionyl-CoA carboxylase activity"/>
    <property type="evidence" value="ECO:0007669"/>
    <property type="project" value="TreeGrafter"/>
</dbReference>
<evidence type="ECO:0000313" key="3">
    <source>
        <dbReference type="EMBL" id="KRO71338.1"/>
    </source>
</evidence>
<proteinExistence type="predicted"/>
<protein>
    <submittedName>
        <fullName evidence="3">Methylmalonyl-CoA carboxyltransferase</fullName>
    </submittedName>
</protein>
<evidence type="ECO:0000259" key="1">
    <source>
        <dbReference type="PROSITE" id="PS50980"/>
    </source>
</evidence>
<dbReference type="InterPro" id="IPR011763">
    <property type="entry name" value="COA_CT_C"/>
</dbReference>
<dbReference type="PANTHER" id="PTHR43842:SF2">
    <property type="entry name" value="PROPIONYL-COA CARBOXYLASE BETA CHAIN, MITOCHONDRIAL"/>
    <property type="match status" value="1"/>
</dbReference>
<name>A0A0R2SFQ6_9GAMM</name>
<accession>A0A0R2SFQ6</accession>
<evidence type="ECO:0000313" key="4">
    <source>
        <dbReference type="Proteomes" id="UP000051934"/>
    </source>
</evidence>
<dbReference type="PROSITE" id="PS50989">
    <property type="entry name" value="COA_CT_CTER"/>
    <property type="match status" value="1"/>
</dbReference>
<feature type="domain" description="CoA carboxyltransferase C-terminal" evidence="2">
    <location>
        <begin position="268"/>
        <end position="515"/>
    </location>
</feature>
<dbReference type="EMBL" id="LIBB01000199">
    <property type="protein sequence ID" value="KRO71338.1"/>
    <property type="molecule type" value="Genomic_DNA"/>
</dbReference>
<gene>
    <name evidence="3" type="ORF">ABR69_12695</name>
</gene>
<reference evidence="3 4" key="1">
    <citation type="submission" date="2015-10" db="EMBL/GenBank/DDBJ databases">
        <title>Metagenome-Assembled Genomes uncover a global brackish microbiome.</title>
        <authorList>
            <person name="Hugerth L.W."/>
            <person name="Larsson J."/>
            <person name="Alneberg J."/>
            <person name="Lindh M.V."/>
            <person name="Legrand C."/>
            <person name="Pinhassi J."/>
            <person name="Andersson A.F."/>
        </authorList>
    </citation>
    <scope>NUCLEOTIDE SEQUENCE [LARGE SCALE GENOMIC DNA]</scope>
    <source>
        <strain evidence="3">BACL4 MAG-120507-bin80</strain>
    </source>
</reference>
<dbReference type="Pfam" id="PF01039">
    <property type="entry name" value="Carboxyl_trans"/>
    <property type="match status" value="1"/>
</dbReference>
<dbReference type="Gene3D" id="3.90.226.10">
    <property type="entry name" value="2-enoyl-CoA Hydratase, Chain A, domain 1"/>
    <property type="match status" value="2"/>
</dbReference>
<feature type="domain" description="CoA carboxyltransferase N-terminal" evidence="1">
    <location>
        <begin position="1"/>
        <end position="264"/>
    </location>
</feature>
<evidence type="ECO:0000259" key="2">
    <source>
        <dbReference type="PROSITE" id="PS50989"/>
    </source>
</evidence>
<sequence>MSWQKEVDELRRREALAYKMGGEERVARQHDNGRLTVRERVAALADDGSFHEIGALAGKATYNDAGEMQDFVPSNFVLGTALINGRKVVLGGDDFTVRGGSADAKVGDKSGYGERYALEMRLPLVRLIDGSGGGGSVKTLEMVGHSYVPALKGIETTMRLLGHVPVVCACMGSVAGLGAVRTTISHFSLMVKDTSQMFVAGPPVVERSFGKPVGKNELGGSQIHAHGSGAVDNEVESEVEAFEQIAQFLSYLPQSVWHLPPRVNSQDPADRKDESLLSVIPRDRRQMYEVREVIAGIVDKDSFFEINAGYGCSLAIGLARLDGYAVGIMANDTKCHGGAVDAQSSEKMMRFVDLCDTFHLPVINLVDNPGFLIGIEAEEAGTVRLGSRALMACLQATVPWVSVIIRRCYGVAGAGHGNSDGLNLRYAWPSADWGSLPIEGGVQAAYRREIEAADDPDAKRREIEAMLEQYRSPLRTAEAFGIEEVIDPRDTRPLLCDWVKLAYDLTATQLGPKARTTRP</sequence>
<dbReference type="Proteomes" id="UP000051934">
    <property type="component" value="Unassembled WGS sequence"/>
</dbReference>
<organism evidence="3 4">
    <name type="scientific">OM182 bacterium BACL3 MAG-120507-bin80</name>
    <dbReference type="NCBI Taxonomy" id="1655577"/>
    <lineage>
        <taxon>Bacteria</taxon>
        <taxon>Pseudomonadati</taxon>
        <taxon>Pseudomonadota</taxon>
        <taxon>Gammaproteobacteria</taxon>
        <taxon>OMG group</taxon>
        <taxon>OM182 clade</taxon>
    </lineage>
</organism>
<comment type="caution">
    <text evidence="3">The sequence shown here is derived from an EMBL/GenBank/DDBJ whole genome shotgun (WGS) entry which is preliminary data.</text>
</comment>
<dbReference type="AlphaFoldDB" id="A0A0R2SFQ6"/>